<dbReference type="SUPFAM" id="SSF50494">
    <property type="entry name" value="Trypsin-like serine proteases"/>
    <property type="match status" value="1"/>
</dbReference>
<reference evidence="13 14" key="1">
    <citation type="journal article" date="2024" name="bioRxiv">
        <title>A reference genome for Trichogramma kaykai: A tiny desert-dwelling parasitoid wasp with competing sex-ratio distorters.</title>
        <authorList>
            <person name="Culotta J."/>
            <person name="Lindsey A.R."/>
        </authorList>
    </citation>
    <scope>NUCLEOTIDE SEQUENCE [LARGE SCALE GENOMIC DNA]</scope>
    <source>
        <strain evidence="13 14">KSX58</strain>
    </source>
</reference>
<accession>A0ABD2VX23</accession>
<feature type="domain" description="Peptidase S1" evidence="12">
    <location>
        <begin position="39"/>
        <end position="258"/>
    </location>
</feature>
<evidence type="ECO:0000256" key="10">
    <source>
        <dbReference type="SAM" id="MobiDB-lite"/>
    </source>
</evidence>
<evidence type="ECO:0000313" key="13">
    <source>
        <dbReference type="EMBL" id="KAL3385289.1"/>
    </source>
</evidence>
<protein>
    <recommendedName>
        <fullName evidence="8">chymotrypsin</fullName>
        <ecNumber evidence="8">3.4.21.1</ecNumber>
    </recommendedName>
</protein>
<dbReference type="InterPro" id="IPR018114">
    <property type="entry name" value="TRYPSIN_HIS"/>
</dbReference>
<comment type="similarity">
    <text evidence="2">Belongs to the peptidase S1 family.</text>
</comment>
<dbReference type="GO" id="GO:0004252">
    <property type="term" value="F:serine-type endopeptidase activity"/>
    <property type="evidence" value="ECO:0007669"/>
    <property type="project" value="UniProtKB-EC"/>
</dbReference>
<sequence>MTRLRILLAFSSTMVILCSSSFGQAAVTCGNSSSAGSKIVGGLSALDGQFPYQVSLRLKNRHFCGGSILAPRWILTAAHCLSGFNDTAITAVTGSRLLSKGGNRYKSVKAIPHELYNSLLIRNDIGLLKLERDIEFGPDVQPVKLPTQDFDKADYPAILSGWGTTSYPGDVPNELQCIQLRVIDQLECQAVSIRVTHRNICTLNKKGEGACHGDSGGPLVSDDVQIGVVSWGTPCAKGRPDVFTRVYSYLDWIQEYVGDLSNTESSTGSSSSSSSSSSTVSNSIRRAG</sequence>
<evidence type="ECO:0000256" key="4">
    <source>
        <dbReference type="ARBA" id="ARBA00022670"/>
    </source>
</evidence>
<feature type="chain" id="PRO_5044812644" description="chymotrypsin" evidence="11">
    <location>
        <begin position="26"/>
        <end position="288"/>
    </location>
</feature>
<dbReference type="PANTHER" id="PTHR24276:SF96">
    <property type="entry name" value="PEPTIDASE S1 DOMAIN-CONTAINING PROTEIN"/>
    <property type="match status" value="1"/>
</dbReference>
<evidence type="ECO:0000256" key="5">
    <source>
        <dbReference type="ARBA" id="ARBA00022801"/>
    </source>
</evidence>
<dbReference type="PANTHER" id="PTHR24276">
    <property type="entry name" value="POLYSERASE-RELATED"/>
    <property type="match status" value="1"/>
</dbReference>
<evidence type="ECO:0000313" key="14">
    <source>
        <dbReference type="Proteomes" id="UP001627154"/>
    </source>
</evidence>
<dbReference type="InterPro" id="IPR043504">
    <property type="entry name" value="Peptidase_S1_PA_chymotrypsin"/>
</dbReference>
<dbReference type="AlphaFoldDB" id="A0ABD2VX23"/>
<evidence type="ECO:0000256" key="2">
    <source>
        <dbReference type="ARBA" id="ARBA00007664"/>
    </source>
</evidence>
<dbReference type="EC" id="3.4.21.1" evidence="8"/>
<keyword evidence="14" id="KW-1185">Reference proteome</keyword>
<evidence type="ECO:0000256" key="9">
    <source>
        <dbReference type="RuleBase" id="RU363034"/>
    </source>
</evidence>
<dbReference type="Gene3D" id="2.40.10.10">
    <property type="entry name" value="Trypsin-like serine proteases"/>
    <property type="match status" value="2"/>
</dbReference>
<keyword evidence="6 9" id="KW-0720">Serine protease</keyword>
<keyword evidence="4 9" id="KW-0645">Protease</keyword>
<evidence type="ECO:0000256" key="11">
    <source>
        <dbReference type="SAM" id="SignalP"/>
    </source>
</evidence>
<dbReference type="PRINTS" id="PR00722">
    <property type="entry name" value="CHYMOTRYPSIN"/>
</dbReference>
<dbReference type="InterPro" id="IPR050430">
    <property type="entry name" value="Peptidase_S1"/>
</dbReference>
<dbReference type="InterPro" id="IPR033116">
    <property type="entry name" value="TRYPSIN_SER"/>
</dbReference>
<dbReference type="Pfam" id="PF00089">
    <property type="entry name" value="Trypsin"/>
    <property type="match status" value="1"/>
</dbReference>
<dbReference type="CDD" id="cd00190">
    <property type="entry name" value="Tryp_SPc"/>
    <property type="match status" value="1"/>
</dbReference>
<proteinExistence type="inferred from homology"/>
<dbReference type="InterPro" id="IPR001254">
    <property type="entry name" value="Trypsin_dom"/>
</dbReference>
<keyword evidence="11" id="KW-0732">Signal</keyword>
<dbReference type="PROSITE" id="PS00135">
    <property type="entry name" value="TRYPSIN_SER"/>
    <property type="match status" value="1"/>
</dbReference>
<dbReference type="GO" id="GO:0005576">
    <property type="term" value="C:extracellular region"/>
    <property type="evidence" value="ECO:0007669"/>
    <property type="project" value="UniProtKB-SubCell"/>
</dbReference>
<evidence type="ECO:0000256" key="3">
    <source>
        <dbReference type="ARBA" id="ARBA00022525"/>
    </source>
</evidence>
<organism evidence="13 14">
    <name type="scientific">Trichogramma kaykai</name>
    <dbReference type="NCBI Taxonomy" id="54128"/>
    <lineage>
        <taxon>Eukaryota</taxon>
        <taxon>Metazoa</taxon>
        <taxon>Ecdysozoa</taxon>
        <taxon>Arthropoda</taxon>
        <taxon>Hexapoda</taxon>
        <taxon>Insecta</taxon>
        <taxon>Pterygota</taxon>
        <taxon>Neoptera</taxon>
        <taxon>Endopterygota</taxon>
        <taxon>Hymenoptera</taxon>
        <taxon>Apocrita</taxon>
        <taxon>Proctotrupomorpha</taxon>
        <taxon>Chalcidoidea</taxon>
        <taxon>Trichogrammatidae</taxon>
        <taxon>Trichogramma</taxon>
    </lineage>
</organism>
<name>A0ABD2VX23_9HYME</name>
<keyword evidence="5 9" id="KW-0378">Hydrolase</keyword>
<dbReference type="SMART" id="SM00020">
    <property type="entry name" value="Tryp_SPc"/>
    <property type="match status" value="1"/>
</dbReference>
<evidence type="ECO:0000256" key="8">
    <source>
        <dbReference type="ARBA" id="ARBA00044036"/>
    </source>
</evidence>
<dbReference type="Proteomes" id="UP001627154">
    <property type="component" value="Unassembled WGS sequence"/>
</dbReference>
<gene>
    <name evidence="13" type="ORF">TKK_019069</name>
</gene>
<evidence type="ECO:0000259" key="12">
    <source>
        <dbReference type="PROSITE" id="PS50240"/>
    </source>
</evidence>
<keyword evidence="3" id="KW-0964">Secreted</keyword>
<keyword evidence="7" id="KW-1015">Disulfide bond</keyword>
<dbReference type="PROSITE" id="PS50240">
    <property type="entry name" value="TRYPSIN_DOM"/>
    <property type="match status" value="1"/>
</dbReference>
<feature type="signal peptide" evidence="11">
    <location>
        <begin position="1"/>
        <end position="25"/>
    </location>
</feature>
<comment type="caution">
    <text evidence="13">The sequence shown here is derived from an EMBL/GenBank/DDBJ whole genome shotgun (WGS) entry which is preliminary data.</text>
</comment>
<evidence type="ECO:0000256" key="6">
    <source>
        <dbReference type="ARBA" id="ARBA00022825"/>
    </source>
</evidence>
<evidence type="ECO:0000256" key="7">
    <source>
        <dbReference type="ARBA" id="ARBA00023157"/>
    </source>
</evidence>
<dbReference type="FunFam" id="2.40.10.10:FF:000047">
    <property type="entry name" value="Trypsin eta"/>
    <property type="match status" value="1"/>
</dbReference>
<dbReference type="PROSITE" id="PS00134">
    <property type="entry name" value="TRYPSIN_HIS"/>
    <property type="match status" value="1"/>
</dbReference>
<dbReference type="GO" id="GO:0016485">
    <property type="term" value="P:protein processing"/>
    <property type="evidence" value="ECO:0007669"/>
    <property type="project" value="UniProtKB-ARBA"/>
</dbReference>
<evidence type="ECO:0000256" key="1">
    <source>
        <dbReference type="ARBA" id="ARBA00004239"/>
    </source>
</evidence>
<dbReference type="InterPro" id="IPR009003">
    <property type="entry name" value="Peptidase_S1_PA"/>
</dbReference>
<comment type="subcellular location">
    <subcellularLocation>
        <location evidence="1">Secreted</location>
        <location evidence="1">Extracellular space</location>
    </subcellularLocation>
</comment>
<dbReference type="InterPro" id="IPR001314">
    <property type="entry name" value="Peptidase_S1A"/>
</dbReference>
<dbReference type="EMBL" id="JBJJXI010000158">
    <property type="protein sequence ID" value="KAL3385289.1"/>
    <property type="molecule type" value="Genomic_DNA"/>
</dbReference>
<feature type="region of interest" description="Disordered" evidence="10">
    <location>
        <begin position="263"/>
        <end position="288"/>
    </location>
</feature>